<name>A0ABZ2XQR1_9RHOB</name>
<feature type="transmembrane region" description="Helical" evidence="6">
    <location>
        <begin position="93"/>
        <end position="111"/>
    </location>
</feature>
<feature type="transmembrane region" description="Helical" evidence="6">
    <location>
        <begin position="290"/>
        <end position="317"/>
    </location>
</feature>
<dbReference type="Pfam" id="PF07690">
    <property type="entry name" value="MFS_1"/>
    <property type="match status" value="1"/>
</dbReference>
<evidence type="ECO:0000256" key="3">
    <source>
        <dbReference type="ARBA" id="ARBA00022692"/>
    </source>
</evidence>
<dbReference type="InterPro" id="IPR011701">
    <property type="entry name" value="MFS"/>
</dbReference>
<feature type="transmembrane region" description="Helical" evidence="6">
    <location>
        <begin position="67"/>
        <end position="87"/>
    </location>
</feature>
<comment type="subcellular location">
    <subcellularLocation>
        <location evidence="1">Cell membrane</location>
        <topology evidence="1">Multi-pass membrane protein</topology>
    </subcellularLocation>
</comment>
<feature type="transmembrane region" description="Helical" evidence="6">
    <location>
        <begin position="12"/>
        <end position="29"/>
    </location>
</feature>
<keyword evidence="8" id="KW-1185">Reference proteome</keyword>
<gene>
    <name evidence="7" type="ORF">QEZ52_17770</name>
</gene>
<keyword evidence="2" id="KW-1003">Cell membrane</keyword>
<evidence type="ECO:0000313" key="7">
    <source>
        <dbReference type="EMBL" id="WZK88429.1"/>
    </source>
</evidence>
<feature type="transmembrane region" description="Helical" evidence="6">
    <location>
        <begin position="151"/>
        <end position="180"/>
    </location>
</feature>
<feature type="transmembrane region" description="Helical" evidence="6">
    <location>
        <begin position="365"/>
        <end position="386"/>
    </location>
</feature>
<dbReference type="InterPro" id="IPR036259">
    <property type="entry name" value="MFS_trans_sf"/>
</dbReference>
<feature type="transmembrane region" description="Helical" evidence="6">
    <location>
        <begin position="251"/>
        <end position="270"/>
    </location>
</feature>
<dbReference type="RefSeq" id="WP_406645815.1">
    <property type="nucleotide sequence ID" value="NZ_CP123584.1"/>
</dbReference>
<dbReference type="Proteomes" id="UP001623232">
    <property type="component" value="Chromosome"/>
</dbReference>
<dbReference type="PANTHER" id="PTHR23513:SF11">
    <property type="entry name" value="STAPHYLOFERRIN A TRANSPORTER"/>
    <property type="match status" value="1"/>
</dbReference>
<protein>
    <submittedName>
        <fullName evidence="7">MFS transporter</fullName>
    </submittedName>
</protein>
<keyword evidence="4 6" id="KW-1133">Transmembrane helix</keyword>
<keyword evidence="5 6" id="KW-0472">Membrane</keyword>
<evidence type="ECO:0000256" key="4">
    <source>
        <dbReference type="ARBA" id="ARBA00022989"/>
    </source>
</evidence>
<dbReference type="PANTHER" id="PTHR23513">
    <property type="entry name" value="INTEGRAL MEMBRANE EFFLUX PROTEIN-RELATED"/>
    <property type="match status" value="1"/>
</dbReference>
<proteinExistence type="predicted"/>
<evidence type="ECO:0000256" key="6">
    <source>
        <dbReference type="SAM" id="Phobius"/>
    </source>
</evidence>
<evidence type="ECO:0000256" key="5">
    <source>
        <dbReference type="ARBA" id="ARBA00023136"/>
    </source>
</evidence>
<dbReference type="EMBL" id="CP123584">
    <property type="protein sequence ID" value="WZK88429.1"/>
    <property type="molecule type" value="Genomic_DNA"/>
</dbReference>
<accession>A0ABZ2XQR1</accession>
<reference evidence="7 8" key="1">
    <citation type="submission" date="2023-04" db="EMBL/GenBank/DDBJ databases">
        <title>Complete genome sequence of Alisedimentitalea scapharcae.</title>
        <authorList>
            <person name="Rong J.-C."/>
            <person name="Yi M.-L."/>
            <person name="Zhao Q."/>
        </authorList>
    </citation>
    <scope>NUCLEOTIDE SEQUENCE [LARGE SCALE GENOMIC DNA]</scope>
    <source>
        <strain evidence="7 8">KCTC 42119</strain>
    </source>
</reference>
<dbReference type="SUPFAM" id="SSF103473">
    <property type="entry name" value="MFS general substrate transporter"/>
    <property type="match status" value="1"/>
</dbReference>
<keyword evidence="3 6" id="KW-0812">Transmembrane</keyword>
<sequence length="398" mass="42805">MLRSRYFQSYAFWHWGEGLQTVLFTWYMTFHANLSASEIGFYQALVLSPFLIFAIAGGALSDRIGPGRSYVVSTAVFAAVLIGYGAVDHHVGFVPELFFLYCVAAGILSAISNPAIDTFIPGATPLSAQQNSLLAANAHNIAKLCGTLTGLLLPVVLAVGGFGLNGGLMALSVVFLILFLRASPVGRGPAPRNQDGVRGRTLRRLVHHYRDCPQNFDILLSSAMLGLLLVPAGYILWPLILRERFPEHGDLIALVNVSSWIGAITCTALARRYLGTTRRPGQVSLLVWFAYALLLAALCLVGSFVAMCLIVMLMGGVKLGKAMVYGHYLENSPVPDRALLISVDQTAFWGLATLGTFGMGRMVDVIGLEPTILCTAGAILICFLGLSGRGRLPRLTMA</sequence>
<evidence type="ECO:0000256" key="2">
    <source>
        <dbReference type="ARBA" id="ARBA00022475"/>
    </source>
</evidence>
<feature type="transmembrane region" description="Helical" evidence="6">
    <location>
        <begin position="218"/>
        <end position="239"/>
    </location>
</feature>
<dbReference type="Gene3D" id="1.20.1250.20">
    <property type="entry name" value="MFS general substrate transporter like domains"/>
    <property type="match status" value="1"/>
</dbReference>
<evidence type="ECO:0000256" key="1">
    <source>
        <dbReference type="ARBA" id="ARBA00004651"/>
    </source>
</evidence>
<feature type="transmembrane region" description="Helical" evidence="6">
    <location>
        <begin position="41"/>
        <end position="60"/>
    </location>
</feature>
<organism evidence="7 8">
    <name type="scientific">Aliisedimentitalea scapharcae</name>
    <dbReference type="NCBI Taxonomy" id="1524259"/>
    <lineage>
        <taxon>Bacteria</taxon>
        <taxon>Pseudomonadati</taxon>
        <taxon>Pseudomonadota</taxon>
        <taxon>Alphaproteobacteria</taxon>
        <taxon>Rhodobacterales</taxon>
        <taxon>Roseobacteraceae</taxon>
        <taxon>Aliisedimentitalea</taxon>
    </lineage>
</organism>
<evidence type="ECO:0000313" key="8">
    <source>
        <dbReference type="Proteomes" id="UP001623232"/>
    </source>
</evidence>